<dbReference type="PROSITE" id="PS50921">
    <property type="entry name" value="ANTAR"/>
    <property type="match status" value="1"/>
</dbReference>
<dbReference type="InterPro" id="IPR036388">
    <property type="entry name" value="WH-like_DNA-bd_sf"/>
</dbReference>
<dbReference type="Proteomes" id="UP000002805">
    <property type="component" value="Chromosome"/>
</dbReference>
<feature type="domain" description="ANTAR" evidence="4">
    <location>
        <begin position="180"/>
        <end position="241"/>
    </location>
</feature>
<feature type="region of interest" description="Disordered" evidence="3">
    <location>
        <begin position="1"/>
        <end position="35"/>
    </location>
</feature>
<dbReference type="InterPro" id="IPR029016">
    <property type="entry name" value="GAF-like_dom_sf"/>
</dbReference>
<evidence type="ECO:0000256" key="1">
    <source>
        <dbReference type="ARBA" id="ARBA00023015"/>
    </source>
</evidence>
<sequence>MSSREGPGVCGAGRRATAPAEGGFAMLPPTDPTVEPAAGARDLSDFTEAAMRCVEPCCGAATTVTDGSAERRAAATHPDLTTLISVELDAGEGPTSIALDTGEPVAAIDLLDEERWPEYRAAALESGIRSSVTMPFRRSEVEVTLSLYSFHPGAFAHLAHHPVVVLGEQFAQGLVRDHFYRAALAQVNQLETALDSRAVIDQASGILMHALGCDPAAAFDVMRRFSQQTNRKLSAVAEEIVRSRGRSLRAQQHPR</sequence>
<protein>
    <recommendedName>
        <fullName evidence="4">ANTAR domain-containing protein</fullName>
    </recommendedName>
</protein>
<dbReference type="SMART" id="SM01012">
    <property type="entry name" value="ANTAR"/>
    <property type="match status" value="1"/>
</dbReference>
<accession>B5HIY7</accession>
<dbReference type="GO" id="GO:0003723">
    <property type="term" value="F:RNA binding"/>
    <property type="evidence" value="ECO:0007669"/>
    <property type="project" value="InterPro"/>
</dbReference>
<dbReference type="InterPro" id="IPR011006">
    <property type="entry name" value="CheY-like_superfamily"/>
</dbReference>
<dbReference type="eggNOG" id="COG3707">
    <property type="taxonomic scope" value="Bacteria"/>
</dbReference>
<name>B5HIY7_STRE2</name>
<keyword evidence="1" id="KW-0805">Transcription regulation</keyword>
<dbReference type="Gene3D" id="3.30.450.40">
    <property type="match status" value="1"/>
</dbReference>
<keyword evidence="6" id="KW-1185">Reference proteome</keyword>
<reference evidence="6" key="1">
    <citation type="submission" date="2008-02" db="EMBL/GenBank/DDBJ databases">
        <authorList>
            <consortium name="The Broad Institute Genome Sequencing Platform"/>
            <person name="Fischbach M."/>
            <person name="Ward D."/>
            <person name="Young S."/>
            <person name="Jaffe D."/>
            <person name="Gnerre S."/>
            <person name="Berlin A."/>
            <person name="Heiman D."/>
            <person name="Hepburn T."/>
            <person name="Sykes S."/>
            <person name="Alvarado L."/>
            <person name="Kodira C.D."/>
            <person name="Straight P."/>
            <person name="Clardy J."/>
            <person name="Hung D."/>
            <person name="Kolter R."/>
            <person name="Mekalanos J."/>
            <person name="Walker S."/>
            <person name="Walsh C.T."/>
            <person name="Lander E."/>
            <person name="Galagan J."/>
            <person name="Nusbaum C."/>
            <person name="Birren B."/>
        </authorList>
    </citation>
    <scope>NUCLEOTIDE SEQUENCE [LARGE SCALE GENOMIC DNA]</scope>
    <source>
        <strain evidence="6">ATCC 25486 / DSM 40338 / CBS 914.69 / JCM 4507 / NBRC 13074 / NRRL 2958 / 5647</strain>
    </source>
</reference>
<dbReference type="Pfam" id="PF03861">
    <property type="entry name" value="ANTAR"/>
    <property type="match status" value="1"/>
</dbReference>
<proteinExistence type="predicted"/>
<dbReference type="SUPFAM" id="SSF52172">
    <property type="entry name" value="CheY-like"/>
    <property type="match status" value="1"/>
</dbReference>
<dbReference type="Gene3D" id="1.10.10.10">
    <property type="entry name" value="Winged helix-like DNA-binding domain superfamily/Winged helix DNA-binding domain"/>
    <property type="match status" value="1"/>
</dbReference>
<organism evidence="5 6">
    <name type="scientific">Streptomyces pristinaespiralis (strain ATCC 25486 / DSM 40338 / CBS 914.69 / JCM 4507 / KCC S-0507 / NBRC 13074 / NRRL 2958 / 5647)</name>
    <dbReference type="NCBI Taxonomy" id="457429"/>
    <lineage>
        <taxon>Bacteria</taxon>
        <taxon>Bacillati</taxon>
        <taxon>Actinomycetota</taxon>
        <taxon>Actinomycetes</taxon>
        <taxon>Kitasatosporales</taxon>
        <taxon>Streptomycetaceae</taxon>
        <taxon>Streptomyces</taxon>
    </lineage>
</organism>
<evidence type="ECO:0000259" key="4">
    <source>
        <dbReference type="PROSITE" id="PS50921"/>
    </source>
</evidence>
<dbReference type="HOGENOM" id="CLU_074354_0_2_11"/>
<evidence type="ECO:0000313" key="5">
    <source>
        <dbReference type="EMBL" id="EDY66798.1"/>
    </source>
</evidence>
<keyword evidence="2" id="KW-0804">Transcription</keyword>
<gene>
    <name evidence="5" type="ORF">SSDG_05146</name>
</gene>
<dbReference type="AlphaFoldDB" id="B5HIY7"/>
<dbReference type="InterPro" id="IPR005561">
    <property type="entry name" value="ANTAR"/>
</dbReference>
<evidence type="ECO:0000313" key="6">
    <source>
        <dbReference type="Proteomes" id="UP000002805"/>
    </source>
</evidence>
<reference evidence="6" key="2">
    <citation type="submission" date="2009-10" db="EMBL/GenBank/DDBJ databases">
        <title>The genome sequence of Streptomyces pristinaespiralis strain ATCC 25486.</title>
        <authorList>
            <consortium name="The Broad Institute Genome Sequencing Platform"/>
            <consortium name="Broad Institute Microbial Sequencing Center"/>
            <person name="Fischbach M."/>
            <person name="Godfrey P."/>
            <person name="Ward D."/>
            <person name="Young S."/>
            <person name="Zeng Q."/>
            <person name="Koehrsen M."/>
            <person name="Alvarado L."/>
            <person name="Berlin A.M."/>
            <person name="Bochicchio J."/>
            <person name="Borenstein D."/>
            <person name="Chapman S.B."/>
            <person name="Chen Z."/>
            <person name="Engels R."/>
            <person name="Freedman E."/>
            <person name="Gellesch M."/>
            <person name="Goldberg J."/>
            <person name="Griggs A."/>
            <person name="Gujja S."/>
            <person name="Heilman E.R."/>
            <person name="Heiman D.I."/>
            <person name="Hepburn T.A."/>
            <person name="Howarth C."/>
            <person name="Jen D."/>
            <person name="Larson L."/>
            <person name="Lewis B."/>
            <person name="Mehta T."/>
            <person name="Park D."/>
            <person name="Pearson M."/>
            <person name="Richards J."/>
            <person name="Roberts A."/>
            <person name="Saif S."/>
            <person name="Shea T.D."/>
            <person name="Shenoy N."/>
            <person name="Sisk P."/>
            <person name="Stolte C."/>
            <person name="Sykes S.N."/>
            <person name="Thomson T."/>
            <person name="Walk T."/>
            <person name="White J."/>
            <person name="Yandava C."/>
            <person name="Straight P."/>
            <person name="Clardy J."/>
            <person name="Hung D."/>
            <person name="Kolter R."/>
            <person name="Mekalanos J."/>
            <person name="Walker S."/>
            <person name="Walsh C.T."/>
            <person name="Wieland-Brown L.C."/>
            <person name="Haas B."/>
            <person name="Nusbaum C."/>
            <person name="Birren B."/>
        </authorList>
    </citation>
    <scope>NUCLEOTIDE SEQUENCE [LARGE SCALE GENOMIC DNA]</scope>
    <source>
        <strain evidence="6">ATCC 25486 / DSM 40338 / CBS 914.69 / JCM 4507 / NBRC 13074 / NRRL 2958 / 5647</strain>
    </source>
</reference>
<dbReference type="EMBL" id="CM000950">
    <property type="protein sequence ID" value="EDY66798.1"/>
    <property type="molecule type" value="Genomic_DNA"/>
</dbReference>
<evidence type="ECO:0000256" key="2">
    <source>
        <dbReference type="ARBA" id="ARBA00023163"/>
    </source>
</evidence>
<evidence type="ECO:0000256" key="3">
    <source>
        <dbReference type="SAM" id="MobiDB-lite"/>
    </source>
</evidence>